<evidence type="ECO:0000313" key="1">
    <source>
        <dbReference type="EMBL" id="QHS81284.1"/>
    </source>
</evidence>
<dbReference type="EMBL" id="MN740732">
    <property type="protein sequence ID" value="QHS81284.1"/>
    <property type="molecule type" value="Genomic_DNA"/>
</dbReference>
<name>A0A6C0ANA6_9ZZZZ</name>
<reference evidence="1" key="1">
    <citation type="journal article" date="2020" name="Nature">
        <title>Giant virus diversity and host interactions through global metagenomics.</title>
        <authorList>
            <person name="Schulz F."/>
            <person name="Roux S."/>
            <person name="Paez-Espino D."/>
            <person name="Jungbluth S."/>
            <person name="Walsh D.A."/>
            <person name="Denef V.J."/>
            <person name="McMahon K.D."/>
            <person name="Konstantinidis K.T."/>
            <person name="Eloe-Fadrosh E.A."/>
            <person name="Kyrpides N.C."/>
            <person name="Woyke T."/>
        </authorList>
    </citation>
    <scope>NUCLEOTIDE SEQUENCE</scope>
    <source>
        <strain evidence="1">GVMAG-S-1101161-73</strain>
    </source>
</reference>
<dbReference type="AlphaFoldDB" id="A0A6C0ANA6"/>
<proteinExistence type="predicted"/>
<organism evidence="1">
    <name type="scientific">viral metagenome</name>
    <dbReference type="NCBI Taxonomy" id="1070528"/>
    <lineage>
        <taxon>unclassified sequences</taxon>
        <taxon>metagenomes</taxon>
        <taxon>organismal metagenomes</taxon>
    </lineage>
</organism>
<sequence>MNILIKDHKDSLESIQRDGQIVYIIGPGVLKSPGHPGGNQQFDRQLKIFRVACKEPYLFKIYNKDLEGHTEYLGEYKVLGYKIKLSFAGFRYYEYKMVRINPFIPSTLD</sequence>
<accession>A0A6C0ANA6</accession>
<protein>
    <submittedName>
        <fullName evidence="1">Uncharacterized protein</fullName>
    </submittedName>
</protein>